<dbReference type="AlphaFoldDB" id="A0A453MXE7"/>
<dbReference type="InterPro" id="IPR032675">
    <property type="entry name" value="LRR_dom_sf"/>
</dbReference>
<proteinExistence type="predicted"/>
<reference evidence="1" key="5">
    <citation type="journal article" date="2021" name="G3 (Bethesda)">
        <title>Aegilops tauschii genome assembly Aet v5.0 features greater sequence contiguity and improved annotation.</title>
        <authorList>
            <person name="Wang L."/>
            <person name="Zhu T."/>
            <person name="Rodriguez J.C."/>
            <person name="Deal K.R."/>
            <person name="Dubcovsky J."/>
            <person name="McGuire P.E."/>
            <person name="Lux T."/>
            <person name="Spannagl M."/>
            <person name="Mayer K.F.X."/>
            <person name="Baldrich P."/>
            <person name="Meyers B.C."/>
            <person name="Huo N."/>
            <person name="Gu Y.Q."/>
            <person name="Zhou H."/>
            <person name="Devos K.M."/>
            <person name="Bennetzen J.L."/>
            <person name="Unver T."/>
            <person name="Budak H."/>
            <person name="Gulick P.J."/>
            <person name="Galiba G."/>
            <person name="Kalapos B."/>
            <person name="Nelson D.R."/>
            <person name="Li P."/>
            <person name="You F.M."/>
            <person name="Luo M.C."/>
            <person name="Dvorak J."/>
        </authorList>
    </citation>
    <scope>NUCLEOTIDE SEQUENCE [LARGE SCALE GENOMIC DNA]</scope>
    <source>
        <strain evidence="1">cv. AL8/78</strain>
    </source>
</reference>
<reference evidence="1" key="4">
    <citation type="submission" date="2019-03" db="UniProtKB">
        <authorList>
            <consortium name="EnsemblPlants"/>
        </authorList>
    </citation>
    <scope>IDENTIFICATION</scope>
</reference>
<sequence length="214" mass="24595">IQIKRAPAIKRVGPEFMQSYHQHSPHPSQMVAAFPRLHKMELIGMVEWEEWEWEEQVQAFPVLQQLLLKHCKLKCLPPGLASQARALNKLSIYYVHSLISLENFPSLVELKVLEGVPALQRLVLSYNDMETIPEYMGGINPRHLELYCSLALLASMAAGQSGHVWEKFSHVEHVKAYAREGDNSRKWYVFYTAKPYSLETNVSHFFMSRGTLTS</sequence>
<dbReference type="Gene3D" id="3.80.10.10">
    <property type="entry name" value="Ribonuclease Inhibitor"/>
    <property type="match status" value="1"/>
</dbReference>
<dbReference type="EnsemblPlants" id="AET6Gv20132900.6">
    <property type="protein sequence ID" value="AET6Gv20132900.6"/>
    <property type="gene ID" value="AET6Gv20132900"/>
</dbReference>
<protein>
    <recommendedName>
        <fullName evidence="3">NB-ARC domain-containing protein</fullName>
    </recommendedName>
</protein>
<dbReference type="Gramene" id="AET6Gv20132900.6">
    <property type="protein sequence ID" value="AET6Gv20132900.6"/>
    <property type="gene ID" value="AET6Gv20132900"/>
</dbReference>
<reference evidence="2" key="2">
    <citation type="journal article" date="2017" name="Nat. Plants">
        <title>The Aegilops tauschii genome reveals multiple impacts of transposons.</title>
        <authorList>
            <person name="Zhao G."/>
            <person name="Zou C."/>
            <person name="Li K."/>
            <person name="Wang K."/>
            <person name="Li T."/>
            <person name="Gao L."/>
            <person name="Zhang X."/>
            <person name="Wang H."/>
            <person name="Yang Z."/>
            <person name="Liu X."/>
            <person name="Jiang W."/>
            <person name="Mao L."/>
            <person name="Kong X."/>
            <person name="Jiao Y."/>
            <person name="Jia J."/>
        </authorList>
    </citation>
    <scope>NUCLEOTIDE SEQUENCE [LARGE SCALE GENOMIC DNA]</scope>
    <source>
        <strain evidence="2">cv. AL8/78</strain>
    </source>
</reference>
<organism evidence="1 2">
    <name type="scientific">Aegilops tauschii subsp. strangulata</name>
    <name type="common">Goatgrass</name>
    <dbReference type="NCBI Taxonomy" id="200361"/>
    <lineage>
        <taxon>Eukaryota</taxon>
        <taxon>Viridiplantae</taxon>
        <taxon>Streptophyta</taxon>
        <taxon>Embryophyta</taxon>
        <taxon>Tracheophyta</taxon>
        <taxon>Spermatophyta</taxon>
        <taxon>Magnoliopsida</taxon>
        <taxon>Liliopsida</taxon>
        <taxon>Poales</taxon>
        <taxon>Poaceae</taxon>
        <taxon>BOP clade</taxon>
        <taxon>Pooideae</taxon>
        <taxon>Triticodae</taxon>
        <taxon>Triticeae</taxon>
        <taxon>Triticinae</taxon>
        <taxon>Aegilops</taxon>
    </lineage>
</organism>
<evidence type="ECO:0000313" key="2">
    <source>
        <dbReference type="Proteomes" id="UP000015105"/>
    </source>
</evidence>
<evidence type="ECO:0008006" key="3">
    <source>
        <dbReference type="Google" id="ProtNLM"/>
    </source>
</evidence>
<dbReference type="Proteomes" id="UP000015105">
    <property type="component" value="Chromosome 6D"/>
</dbReference>
<name>A0A453MXE7_AEGTS</name>
<keyword evidence="2" id="KW-1185">Reference proteome</keyword>
<accession>A0A453MXE7</accession>
<evidence type="ECO:0000313" key="1">
    <source>
        <dbReference type="EnsemblPlants" id="AET6Gv20132900.6"/>
    </source>
</evidence>
<reference evidence="2" key="1">
    <citation type="journal article" date="2014" name="Science">
        <title>Ancient hybridizations among the ancestral genomes of bread wheat.</title>
        <authorList>
            <consortium name="International Wheat Genome Sequencing Consortium,"/>
            <person name="Marcussen T."/>
            <person name="Sandve S.R."/>
            <person name="Heier L."/>
            <person name="Spannagl M."/>
            <person name="Pfeifer M."/>
            <person name="Jakobsen K.S."/>
            <person name="Wulff B.B."/>
            <person name="Steuernagel B."/>
            <person name="Mayer K.F."/>
            <person name="Olsen O.A."/>
        </authorList>
    </citation>
    <scope>NUCLEOTIDE SEQUENCE [LARGE SCALE GENOMIC DNA]</scope>
    <source>
        <strain evidence="2">cv. AL8/78</strain>
    </source>
</reference>
<dbReference type="SUPFAM" id="SSF52058">
    <property type="entry name" value="L domain-like"/>
    <property type="match status" value="1"/>
</dbReference>
<reference evidence="1" key="3">
    <citation type="journal article" date="2017" name="Nature">
        <title>Genome sequence of the progenitor of the wheat D genome Aegilops tauschii.</title>
        <authorList>
            <person name="Luo M.C."/>
            <person name="Gu Y.Q."/>
            <person name="Puiu D."/>
            <person name="Wang H."/>
            <person name="Twardziok S.O."/>
            <person name="Deal K.R."/>
            <person name="Huo N."/>
            <person name="Zhu T."/>
            <person name="Wang L."/>
            <person name="Wang Y."/>
            <person name="McGuire P.E."/>
            <person name="Liu S."/>
            <person name="Long H."/>
            <person name="Ramasamy R.K."/>
            <person name="Rodriguez J.C."/>
            <person name="Van S.L."/>
            <person name="Yuan L."/>
            <person name="Wang Z."/>
            <person name="Xia Z."/>
            <person name="Xiao L."/>
            <person name="Anderson O.D."/>
            <person name="Ouyang S."/>
            <person name="Liang Y."/>
            <person name="Zimin A.V."/>
            <person name="Pertea G."/>
            <person name="Qi P."/>
            <person name="Bennetzen J.L."/>
            <person name="Dai X."/>
            <person name="Dawson M.W."/>
            <person name="Muller H.G."/>
            <person name="Kugler K."/>
            <person name="Rivarola-Duarte L."/>
            <person name="Spannagl M."/>
            <person name="Mayer K.F.X."/>
            <person name="Lu F.H."/>
            <person name="Bevan M.W."/>
            <person name="Leroy P."/>
            <person name="Li P."/>
            <person name="You F.M."/>
            <person name="Sun Q."/>
            <person name="Liu Z."/>
            <person name="Lyons E."/>
            <person name="Wicker T."/>
            <person name="Salzberg S.L."/>
            <person name="Devos K.M."/>
            <person name="Dvorak J."/>
        </authorList>
    </citation>
    <scope>NUCLEOTIDE SEQUENCE [LARGE SCALE GENOMIC DNA]</scope>
    <source>
        <strain evidence="1">cv. AL8/78</strain>
    </source>
</reference>